<dbReference type="RefSeq" id="XP_075103625.1">
    <property type="nucleotide sequence ID" value="XM_075247524.1"/>
</dbReference>
<organism evidence="1 2">
    <name type="scientific">Nicotiana tabacum</name>
    <name type="common">Common tobacco</name>
    <dbReference type="NCBI Taxonomy" id="4097"/>
    <lineage>
        <taxon>Eukaryota</taxon>
        <taxon>Viridiplantae</taxon>
        <taxon>Streptophyta</taxon>
        <taxon>Embryophyta</taxon>
        <taxon>Tracheophyta</taxon>
        <taxon>Spermatophyta</taxon>
        <taxon>Magnoliopsida</taxon>
        <taxon>eudicotyledons</taxon>
        <taxon>Gunneridae</taxon>
        <taxon>Pentapetalae</taxon>
        <taxon>asterids</taxon>
        <taxon>lamiids</taxon>
        <taxon>Solanales</taxon>
        <taxon>Solanaceae</taxon>
        <taxon>Nicotianoideae</taxon>
        <taxon>Nicotianeae</taxon>
        <taxon>Nicotiana</taxon>
    </lineage>
</organism>
<evidence type="ECO:0000313" key="1">
    <source>
        <dbReference type="Proteomes" id="UP000790787"/>
    </source>
</evidence>
<reference evidence="2" key="2">
    <citation type="submission" date="2025-08" db="UniProtKB">
        <authorList>
            <consortium name="RefSeq"/>
        </authorList>
    </citation>
    <scope>IDENTIFICATION</scope>
    <source>
        <tissue evidence="2">Leaf</tissue>
    </source>
</reference>
<reference evidence="1" key="1">
    <citation type="journal article" date="2014" name="Nat. Commun.">
        <title>The tobacco genome sequence and its comparison with those of tomato and potato.</title>
        <authorList>
            <person name="Sierro N."/>
            <person name="Battey J.N."/>
            <person name="Ouadi S."/>
            <person name="Bakaher N."/>
            <person name="Bovet L."/>
            <person name="Willig A."/>
            <person name="Goepfert S."/>
            <person name="Peitsch M.C."/>
            <person name="Ivanov N.V."/>
        </authorList>
    </citation>
    <scope>NUCLEOTIDE SEQUENCE [LARGE SCALE GENOMIC DNA]</scope>
</reference>
<keyword evidence="1" id="KW-1185">Reference proteome</keyword>
<proteinExistence type="predicted"/>
<sequence>MWDSRVYSIKKLASQAQCIHCHIIGKQNGVDCLVIVVYGFNTIEQRKTLWTQLNTLASRINKPWLICGDFNAILYPQDRLYGVPVTFTEIKNFADCYHNLSLSKIPWKGDYYTWSTKQQGSDRICSRLKKELANDEWMLSYGHLSTEYGEPDMCDHAPMIIQMRATMRNIKVPFRFFNIWAEHTQFKQLVEAGWARNKATEKMKNVWLKMKELKANLKKLNSEEFKGISEKITQEYLKDIQGRMHNRYSDSLAEQERECLQQLEKWSMIEESALQQKSRANWIKLGDLNNKYFSAVMKDKQQTKQMLEINSLQGMKLVNIGDIKKEILDFYKSLMGSTSV</sequence>
<name>A0AC58U2B7_TOBAC</name>
<evidence type="ECO:0000313" key="2">
    <source>
        <dbReference type="RefSeq" id="XP_075103625.1"/>
    </source>
</evidence>
<protein>
    <submittedName>
        <fullName evidence="2">Uncharacterized protein LOC142178198</fullName>
    </submittedName>
</protein>
<accession>A0AC58U2B7</accession>
<dbReference type="Proteomes" id="UP000790787">
    <property type="component" value="Chromosome 24"/>
</dbReference>
<gene>
    <name evidence="2" type="primary">LOC142178198</name>
</gene>